<protein>
    <submittedName>
        <fullName evidence="3">AAA family ATPase</fullName>
    </submittedName>
</protein>
<gene>
    <name evidence="3" type="ORF">J4573_08395</name>
</gene>
<dbReference type="InterPro" id="IPR051396">
    <property type="entry name" value="Bact_Antivir_Def_Nuclease"/>
</dbReference>
<dbReference type="PANTHER" id="PTHR43581">
    <property type="entry name" value="ATP/GTP PHOSPHATASE"/>
    <property type="match status" value="1"/>
</dbReference>
<dbReference type="SUPFAM" id="SSF52540">
    <property type="entry name" value="P-loop containing nucleoside triphosphate hydrolases"/>
    <property type="match status" value="1"/>
</dbReference>
<evidence type="ECO:0000313" key="4">
    <source>
        <dbReference type="Proteomes" id="UP000669179"/>
    </source>
</evidence>
<dbReference type="Gene3D" id="3.40.50.300">
    <property type="entry name" value="P-loop containing nucleotide triphosphate hydrolases"/>
    <property type="match status" value="2"/>
</dbReference>
<organism evidence="3 4">
    <name type="scientific">Actinomadura barringtoniae</name>
    <dbReference type="NCBI Taxonomy" id="1427535"/>
    <lineage>
        <taxon>Bacteria</taxon>
        <taxon>Bacillati</taxon>
        <taxon>Actinomycetota</taxon>
        <taxon>Actinomycetes</taxon>
        <taxon>Streptosporangiales</taxon>
        <taxon>Thermomonosporaceae</taxon>
        <taxon>Actinomadura</taxon>
    </lineage>
</organism>
<proteinExistence type="predicted"/>
<sequence>MRPQRVAVRNVRGALDLRLHLREFSALIGPNNAGKSTVLDAVRLFYGSLEWEAARDLPWQMPEGEESWVEIDYEVSPTEAEQIFQEPAEGGSVRIRRWLAGGAEHKDGAYYLIPADGGDPQPTGWDTAARLGQCVYVPTLAQMSDHTSLSDPSPLRDVLLLAFSERYTDGLLMGVRRTLGALGEALAEGPITALESDLDEALSPWGLSVKVDVGELSNELIMRNLIELQLRQDGTQRQVETQGSGVQRALVAALIQAAAKLRSVAKENAFRWILFEEPEAFLHPAQVTRLSQDLRELIASGNTAVTITTHDPTMLSAVETSPEAIARVQRRLHRVEAVSPTPDEVRTALSTIHTRSAYAMGSRSCFKTVRQTAADEERQRVLYDMDARRAAAFFADRVLVVEGPSDVLFFEWLSRRGLMSRLGPNVGILDSFGKFELHRVSTTLSLFGIPHVVLWDQDSAMPTSDSNKLKTRICQDEAALIALSAASHDAGSAFSGAVRLTGTIEHWLGINEEHDGPWKAANIGASLTQAYADPASPMPGRVGRLLSLLTDLFDGVDPGPHRTLPEFQGALIERQLPQPILDLAVEVTTFPRARCGCPTP</sequence>
<reference evidence="3" key="1">
    <citation type="submission" date="2021-03" db="EMBL/GenBank/DDBJ databases">
        <authorList>
            <person name="Kanchanasin P."/>
            <person name="Saeng-In P."/>
            <person name="Phongsopitanun W."/>
            <person name="Yuki M."/>
            <person name="Kudo T."/>
            <person name="Ohkuma M."/>
            <person name="Tanasupawat S."/>
        </authorList>
    </citation>
    <scope>NUCLEOTIDE SEQUENCE</scope>
    <source>
        <strain evidence="3">GKU 128</strain>
    </source>
</reference>
<dbReference type="InterPro" id="IPR041685">
    <property type="entry name" value="AAA_GajA/Old/RecF-like"/>
</dbReference>
<feature type="domain" description="Endonuclease GajA/Old nuclease/RecF-like AAA" evidence="1">
    <location>
        <begin position="224"/>
        <end position="314"/>
    </location>
</feature>
<dbReference type="EMBL" id="JAGEOJ010000003">
    <property type="protein sequence ID" value="MBO2447105.1"/>
    <property type="molecule type" value="Genomic_DNA"/>
</dbReference>
<evidence type="ECO:0000313" key="3">
    <source>
        <dbReference type="EMBL" id="MBO2447105.1"/>
    </source>
</evidence>
<evidence type="ECO:0000259" key="1">
    <source>
        <dbReference type="Pfam" id="PF13175"/>
    </source>
</evidence>
<dbReference type="Pfam" id="PF20469">
    <property type="entry name" value="OLD-like_TOPRIM"/>
    <property type="match status" value="1"/>
</dbReference>
<dbReference type="Proteomes" id="UP000669179">
    <property type="component" value="Unassembled WGS sequence"/>
</dbReference>
<name>A0A939P7R7_9ACTN</name>
<dbReference type="InterPro" id="IPR034139">
    <property type="entry name" value="TOPRIM_OLD"/>
</dbReference>
<accession>A0A939P7R7</accession>
<dbReference type="PANTHER" id="PTHR43581:SF4">
    <property type="entry name" value="ATP_GTP PHOSPHATASE"/>
    <property type="match status" value="1"/>
</dbReference>
<dbReference type="RefSeq" id="WP_208254709.1">
    <property type="nucleotide sequence ID" value="NZ_JAGEOJ010000003.1"/>
</dbReference>
<dbReference type="InterPro" id="IPR027417">
    <property type="entry name" value="P-loop_NTPase"/>
</dbReference>
<feature type="domain" description="OLD protein-like TOPRIM" evidence="2">
    <location>
        <begin position="393"/>
        <end position="458"/>
    </location>
</feature>
<dbReference type="AlphaFoldDB" id="A0A939P7R7"/>
<dbReference type="Pfam" id="PF13175">
    <property type="entry name" value="AAA_15"/>
    <property type="match status" value="1"/>
</dbReference>
<comment type="caution">
    <text evidence="3">The sequence shown here is derived from an EMBL/GenBank/DDBJ whole genome shotgun (WGS) entry which is preliminary data.</text>
</comment>
<keyword evidence="4" id="KW-1185">Reference proteome</keyword>
<evidence type="ECO:0000259" key="2">
    <source>
        <dbReference type="Pfam" id="PF20469"/>
    </source>
</evidence>